<evidence type="ECO:0000259" key="5">
    <source>
        <dbReference type="Pfam" id="PF08245"/>
    </source>
</evidence>
<dbReference type="Pfam" id="PF08245">
    <property type="entry name" value="Mur_ligase_M"/>
    <property type="match status" value="1"/>
</dbReference>
<name>S0NEX8_9ENTE</name>
<dbReference type="NCBIfam" id="TIGR01085">
    <property type="entry name" value="murE"/>
    <property type="match status" value="1"/>
</dbReference>
<keyword evidence="3" id="KW-0133">Cell shape</keyword>
<evidence type="ECO:0000256" key="2">
    <source>
        <dbReference type="ARBA" id="ARBA00005898"/>
    </source>
</evidence>
<evidence type="ECO:0000256" key="1">
    <source>
        <dbReference type="ARBA" id="ARBA00004752"/>
    </source>
</evidence>
<dbReference type="GO" id="GO:0009252">
    <property type="term" value="P:peptidoglycan biosynthetic process"/>
    <property type="evidence" value="ECO:0007669"/>
    <property type="project" value="UniProtKB-UniPathway"/>
</dbReference>
<keyword evidence="3" id="KW-0132">Cell division</keyword>
<dbReference type="Gene3D" id="3.40.1190.10">
    <property type="entry name" value="Mur-like, catalytic domain"/>
    <property type="match status" value="1"/>
</dbReference>
<dbReference type="GO" id="GO:0008360">
    <property type="term" value="P:regulation of cell shape"/>
    <property type="evidence" value="ECO:0007669"/>
    <property type="project" value="UniProtKB-KW"/>
</dbReference>
<dbReference type="PANTHER" id="PTHR23135">
    <property type="entry name" value="MUR LIGASE FAMILY MEMBER"/>
    <property type="match status" value="1"/>
</dbReference>
<dbReference type="GO" id="GO:0071555">
    <property type="term" value="P:cell wall organization"/>
    <property type="evidence" value="ECO:0007669"/>
    <property type="project" value="UniProtKB-KW"/>
</dbReference>
<organism evidence="6 7">
    <name type="scientific">Enterococcus saccharolyticus subsp. saccharolyticus ATCC 43076</name>
    <dbReference type="NCBI Taxonomy" id="1139996"/>
    <lineage>
        <taxon>Bacteria</taxon>
        <taxon>Bacillati</taxon>
        <taxon>Bacillota</taxon>
        <taxon>Bacilli</taxon>
        <taxon>Lactobacillales</taxon>
        <taxon>Enterococcaceae</taxon>
        <taxon>Enterococcus</taxon>
    </lineage>
</organism>
<dbReference type="SUPFAM" id="SSF63418">
    <property type="entry name" value="MurE/MurF N-terminal domain"/>
    <property type="match status" value="1"/>
</dbReference>
<keyword evidence="3" id="KW-0573">Peptidoglycan synthesis</keyword>
<dbReference type="AlphaFoldDB" id="S0NEX8"/>
<sequence length="504" mass="56569">MYSMTMNELCNLLIKHNLLQENEDTKKWVQLAQETAGPSFTYISYDSRDLKEQTLFFCKGLNFKAELLEAAVRDGVTYYLSEVAYAVDAQGILVTDIRETMAIVAQAFYQQPQDKLYKIGITGTKGKTTAAYFIKKVFDEAFQQKVALFSSEETTLDGKNFYASKLTTPEALDLYRQMALAVESGTTHLVMEVSSQAYKTKRVFHLTFETGIFLNISPDHISPIEHATFEEYFECKRQLLLNSKQMVINHDSDHFDVLEDICQKEQIPYYTFGQKTGTYRIQALENPRCFHLEASEDTLEANGDYQLALFGTFNHDNAAATILTARLAGVSKTIIQNGLPQSHVPGRMNLLEKPNGTYVFIDYAHNYLSIKAIGEFAKELRPNGRVIIVTGSAGDKALSRRPDIGRALSECADVAILTSDDPGFEDAAAITEEIYQAITNPNLPVEIELDRAKAVTKAVEMAQPEDTVILAGKGTEQMMKVRGVQEPYEGDFHITQRLIRENQA</sequence>
<comment type="pathway">
    <text evidence="1 3">Cell wall biogenesis; peptidoglycan biosynthesis.</text>
</comment>
<comment type="subcellular location">
    <subcellularLocation>
        <location evidence="3">Cytoplasm</location>
    </subcellularLocation>
</comment>
<dbReference type="PANTHER" id="PTHR23135:SF4">
    <property type="entry name" value="UDP-N-ACETYLMURAMOYL-L-ALANYL-D-GLUTAMATE--2,6-DIAMINOPIMELATE LIGASE MURE HOMOLOG, CHLOROPLASTIC"/>
    <property type="match status" value="1"/>
</dbReference>
<dbReference type="InterPro" id="IPR013221">
    <property type="entry name" value="Mur_ligase_cen"/>
</dbReference>
<dbReference type="RefSeq" id="WP_016173946.1">
    <property type="nucleotide sequence ID" value="NZ_KE136389.1"/>
</dbReference>
<evidence type="ECO:0000256" key="3">
    <source>
        <dbReference type="RuleBase" id="RU004135"/>
    </source>
</evidence>
<keyword evidence="3" id="KW-0131">Cell cycle</keyword>
<dbReference type="PATRIC" id="fig|1139996.3.peg.124"/>
<keyword evidence="7" id="KW-1185">Reference proteome</keyword>
<dbReference type="Gene3D" id="3.40.1390.10">
    <property type="entry name" value="MurE/MurF, N-terminal domain"/>
    <property type="match status" value="1"/>
</dbReference>
<dbReference type="InterPro" id="IPR036565">
    <property type="entry name" value="Mur-like_cat_sf"/>
</dbReference>
<comment type="caution">
    <text evidence="6">The sequence shown here is derived from an EMBL/GenBank/DDBJ whole genome shotgun (WGS) entry which is preliminary data.</text>
</comment>
<accession>S0NEX8</accession>
<dbReference type="HOGENOM" id="CLU_022291_4_2_9"/>
<dbReference type="EMBL" id="AHYT01000001">
    <property type="protein sequence ID" value="EOT30431.1"/>
    <property type="molecule type" value="Genomic_DNA"/>
</dbReference>
<dbReference type="Pfam" id="PF02875">
    <property type="entry name" value="Mur_ligase_C"/>
    <property type="match status" value="1"/>
</dbReference>
<dbReference type="GO" id="GO:0005737">
    <property type="term" value="C:cytoplasm"/>
    <property type="evidence" value="ECO:0007669"/>
    <property type="project" value="UniProtKB-SubCell"/>
</dbReference>
<dbReference type="eggNOG" id="COG0769">
    <property type="taxonomic scope" value="Bacteria"/>
</dbReference>
<evidence type="ECO:0000313" key="7">
    <source>
        <dbReference type="Proteomes" id="UP000014136"/>
    </source>
</evidence>
<evidence type="ECO:0000313" key="6">
    <source>
        <dbReference type="EMBL" id="EOT30431.1"/>
    </source>
</evidence>
<dbReference type="OrthoDB" id="9800958at2"/>
<dbReference type="Gene3D" id="3.90.190.20">
    <property type="entry name" value="Mur ligase, C-terminal domain"/>
    <property type="match status" value="1"/>
</dbReference>
<dbReference type="UniPathway" id="UPA00219"/>
<evidence type="ECO:0000259" key="4">
    <source>
        <dbReference type="Pfam" id="PF02875"/>
    </source>
</evidence>
<gene>
    <name evidence="6" type="ORF">OMQ_00134</name>
</gene>
<dbReference type="GO" id="GO:0016881">
    <property type="term" value="F:acid-amino acid ligase activity"/>
    <property type="evidence" value="ECO:0007669"/>
    <property type="project" value="InterPro"/>
</dbReference>
<feature type="domain" description="Mur ligase C-terminal" evidence="4">
    <location>
        <begin position="346"/>
        <end position="474"/>
    </location>
</feature>
<dbReference type="STRING" id="41997.RV16_GL002280"/>
<dbReference type="InterPro" id="IPR004101">
    <property type="entry name" value="Mur_ligase_C"/>
</dbReference>
<dbReference type="SUPFAM" id="SSF53623">
    <property type="entry name" value="MurD-like peptide ligases, catalytic domain"/>
    <property type="match status" value="1"/>
</dbReference>
<dbReference type="GO" id="GO:0051301">
    <property type="term" value="P:cell division"/>
    <property type="evidence" value="ECO:0007669"/>
    <property type="project" value="UniProtKB-KW"/>
</dbReference>
<feature type="domain" description="Mur ligase central" evidence="5">
    <location>
        <begin position="121"/>
        <end position="324"/>
    </location>
</feature>
<keyword evidence="3" id="KW-0961">Cell wall biogenesis/degradation</keyword>
<comment type="similarity">
    <text evidence="2">Belongs to the MurCDEF family. MurE subfamily.</text>
</comment>
<reference evidence="6 7" key="1">
    <citation type="submission" date="2013-03" db="EMBL/GenBank/DDBJ databases">
        <title>The Genome Sequence of Enterococcus saccharolyticus ATCC_43076 (Illumina only assembly).</title>
        <authorList>
            <consortium name="The Broad Institute Genomics Platform"/>
            <consortium name="The Broad Institute Genome Sequencing Center for Infectious Disease"/>
            <person name="Earl A."/>
            <person name="Russ C."/>
            <person name="Gilmore M."/>
            <person name="Surin D."/>
            <person name="Walker B."/>
            <person name="Young S."/>
            <person name="Zeng Q."/>
            <person name="Gargeya S."/>
            <person name="Fitzgerald M."/>
            <person name="Haas B."/>
            <person name="Abouelleil A."/>
            <person name="Allen A.W."/>
            <person name="Alvarado L."/>
            <person name="Arachchi H.M."/>
            <person name="Berlin A.M."/>
            <person name="Chapman S.B."/>
            <person name="Gainer-Dewar J."/>
            <person name="Goldberg J."/>
            <person name="Griggs A."/>
            <person name="Gujja S."/>
            <person name="Hansen M."/>
            <person name="Howarth C."/>
            <person name="Imamovic A."/>
            <person name="Ireland A."/>
            <person name="Larimer J."/>
            <person name="McCowan C."/>
            <person name="Murphy C."/>
            <person name="Pearson M."/>
            <person name="Poon T.W."/>
            <person name="Priest M."/>
            <person name="Roberts A."/>
            <person name="Saif S."/>
            <person name="Shea T."/>
            <person name="Sisk P."/>
            <person name="Sykes S."/>
            <person name="Wortman J."/>
            <person name="Nusbaum C."/>
            <person name="Birren B."/>
        </authorList>
    </citation>
    <scope>NUCLEOTIDE SEQUENCE [LARGE SCALE GENOMIC DNA]</scope>
    <source>
        <strain evidence="6 7">ATCC 43076</strain>
    </source>
</reference>
<dbReference type="InterPro" id="IPR035911">
    <property type="entry name" value="MurE/MurF_N"/>
</dbReference>
<protein>
    <recommendedName>
        <fullName evidence="8">UDP-N-acetylmuramyl-tripeptide synthetase</fullName>
    </recommendedName>
</protein>
<evidence type="ECO:0008006" key="8">
    <source>
        <dbReference type="Google" id="ProtNLM"/>
    </source>
</evidence>
<dbReference type="InterPro" id="IPR005761">
    <property type="entry name" value="UDP-N-AcMur-Glu-dNH2Pim_ligase"/>
</dbReference>
<dbReference type="SUPFAM" id="SSF53244">
    <property type="entry name" value="MurD-like peptide ligases, peptide-binding domain"/>
    <property type="match status" value="1"/>
</dbReference>
<dbReference type="Proteomes" id="UP000014136">
    <property type="component" value="Unassembled WGS sequence"/>
</dbReference>
<dbReference type="InterPro" id="IPR036615">
    <property type="entry name" value="Mur_ligase_C_dom_sf"/>
</dbReference>
<proteinExistence type="inferred from homology"/>
<dbReference type="GO" id="GO:0005524">
    <property type="term" value="F:ATP binding"/>
    <property type="evidence" value="ECO:0007669"/>
    <property type="project" value="InterPro"/>
</dbReference>